<accession>A0A180G236</accession>
<reference evidence="3" key="4">
    <citation type="submission" date="2025-05" db="UniProtKB">
        <authorList>
            <consortium name="EnsemblFungi"/>
        </authorList>
    </citation>
    <scope>IDENTIFICATION</scope>
    <source>
        <strain evidence="3">isolate 1-1 / race 1 (BBBD)</strain>
    </source>
</reference>
<evidence type="ECO:0000313" key="2">
    <source>
        <dbReference type="EMBL" id="OAV85903.1"/>
    </source>
</evidence>
<dbReference type="EMBL" id="ADAS02002260">
    <property type="protein sequence ID" value="OAV85903.1"/>
    <property type="molecule type" value="Genomic_DNA"/>
</dbReference>
<name>A0A180G236_PUCT1</name>
<protein>
    <submittedName>
        <fullName evidence="2 3">Uncharacterized protein</fullName>
    </submittedName>
</protein>
<feature type="compositionally biased region" description="Polar residues" evidence="1">
    <location>
        <begin position="1"/>
        <end position="11"/>
    </location>
</feature>
<proteinExistence type="predicted"/>
<reference evidence="2" key="1">
    <citation type="submission" date="2009-11" db="EMBL/GenBank/DDBJ databases">
        <authorList>
            <consortium name="The Broad Institute Genome Sequencing Platform"/>
            <person name="Ward D."/>
            <person name="Feldgarden M."/>
            <person name="Earl A."/>
            <person name="Young S.K."/>
            <person name="Zeng Q."/>
            <person name="Koehrsen M."/>
            <person name="Alvarado L."/>
            <person name="Berlin A."/>
            <person name="Bochicchio J."/>
            <person name="Borenstein D."/>
            <person name="Chapman S.B."/>
            <person name="Chen Z."/>
            <person name="Engels R."/>
            <person name="Freedman E."/>
            <person name="Gellesch M."/>
            <person name="Goldberg J."/>
            <person name="Griggs A."/>
            <person name="Gujja S."/>
            <person name="Heilman E."/>
            <person name="Heiman D."/>
            <person name="Hepburn T."/>
            <person name="Howarth C."/>
            <person name="Jen D."/>
            <person name="Larson L."/>
            <person name="Lewis B."/>
            <person name="Mehta T."/>
            <person name="Park D."/>
            <person name="Pearson M."/>
            <person name="Roberts A."/>
            <person name="Saif S."/>
            <person name="Shea T."/>
            <person name="Shenoy N."/>
            <person name="Sisk P."/>
            <person name="Stolte C."/>
            <person name="Sykes S."/>
            <person name="Thomson T."/>
            <person name="Walk T."/>
            <person name="White J."/>
            <person name="Yandava C."/>
            <person name="Izard J."/>
            <person name="Baranova O.V."/>
            <person name="Blanton J.M."/>
            <person name="Tanner A.C."/>
            <person name="Dewhirst F.E."/>
            <person name="Haas B."/>
            <person name="Nusbaum C."/>
            <person name="Birren B."/>
        </authorList>
    </citation>
    <scope>NUCLEOTIDE SEQUENCE [LARGE SCALE GENOMIC DNA]</scope>
    <source>
        <strain evidence="2">1-1 BBBD Race 1</strain>
    </source>
</reference>
<evidence type="ECO:0000313" key="4">
    <source>
        <dbReference type="Proteomes" id="UP000005240"/>
    </source>
</evidence>
<feature type="region of interest" description="Disordered" evidence="1">
    <location>
        <begin position="1"/>
        <end position="34"/>
    </location>
</feature>
<reference evidence="3 4" key="3">
    <citation type="journal article" date="2017" name="G3 (Bethesda)">
        <title>Comparative analysis highlights variable genome content of wheat rusts and divergence of the mating loci.</title>
        <authorList>
            <person name="Cuomo C.A."/>
            <person name="Bakkeren G."/>
            <person name="Khalil H.B."/>
            <person name="Panwar V."/>
            <person name="Joly D."/>
            <person name="Linning R."/>
            <person name="Sakthikumar S."/>
            <person name="Song X."/>
            <person name="Adiconis X."/>
            <person name="Fan L."/>
            <person name="Goldberg J.M."/>
            <person name="Levin J.Z."/>
            <person name="Young S."/>
            <person name="Zeng Q."/>
            <person name="Anikster Y."/>
            <person name="Bruce M."/>
            <person name="Wang M."/>
            <person name="Yin C."/>
            <person name="McCallum B."/>
            <person name="Szabo L.J."/>
            <person name="Hulbert S."/>
            <person name="Chen X."/>
            <person name="Fellers J.P."/>
        </authorList>
    </citation>
    <scope>NUCLEOTIDE SEQUENCE</scope>
    <source>
        <strain evidence="3">isolate 1-1 / race 1 (BBBD)</strain>
        <strain evidence="4">Isolate 1-1 / race 1 (BBBD)</strain>
    </source>
</reference>
<dbReference type="EnsemblFungi" id="PTTG_10345-t43_1">
    <property type="protein sequence ID" value="PTTG_10345-t43_1-p1"/>
    <property type="gene ID" value="PTTG_10345"/>
</dbReference>
<evidence type="ECO:0000256" key="1">
    <source>
        <dbReference type="SAM" id="MobiDB-lite"/>
    </source>
</evidence>
<gene>
    <name evidence="2" type="ORF">PTTG_10345</name>
</gene>
<dbReference type="VEuPathDB" id="FungiDB:PTTG_10345"/>
<feature type="compositionally biased region" description="Polar residues" evidence="1">
    <location>
        <begin position="18"/>
        <end position="33"/>
    </location>
</feature>
<reference evidence="2" key="2">
    <citation type="submission" date="2016-05" db="EMBL/GenBank/DDBJ databases">
        <title>Comparative analysis highlights variable genome content of wheat rusts and divergence of the mating loci.</title>
        <authorList>
            <person name="Cuomo C.A."/>
            <person name="Bakkeren G."/>
            <person name="Szabo L."/>
            <person name="Khalil H."/>
            <person name="Joly D."/>
            <person name="Goldberg J."/>
            <person name="Young S."/>
            <person name="Zeng Q."/>
            <person name="Fellers J."/>
        </authorList>
    </citation>
    <scope>NUCLEOTIDE SEQUENCE [LARGE SCALE GENOMIC DNA]</scope>
    <source>
        <strain evidence="2">1-1 BBBD Race 1</strain>
    </source>
</reference>
<sequence>MISSSAMSTPSLPKDNTKNSLDYSSNTSISSSQLDEEAVIRPAHEFPFSVQRAHLFVNNVPAYNAFSRDSFKPEEVDALCHYIQQGLIAFACEDLDDPVAA</sequence>
<organism evidence="2">
    <name type="scientific">Puccinia triticina (isolate 1-1 / race 1 (BBBD))</name>
    <name type="common">Brown leaf rust fungus</name>
    <dbReference type="NCBI Taxonomy" id="630390"/>
    <lineage>
        <taxon>Eukaryota</taxon>
        <taxon>Fungi</taxon>
        <taxon>Dikarya</taxon>
        <taxon>Basidiomycota</taxon>
        <taxon>Pucciniomycotina</taxon>
        <taxon>Pucciniomycetes</taxon>
        <taxon>Pucciniales</taxon>
        <taxon>Pucciniaceae</taxon>
        <taxon>Puccinia</taxon>
    </lineage>
</organism>
<evidence type="ECO:0000313" key="3">
    <source>
        <dbReference type="EnsemblFungi" id="PTTG_10345-t43_1-p1"/>
    </source>
</evidence>
<dbReference type="AlphaFoldDB" id="A0A180G236"/>
<dbReference type="Proteomes" id="UP000005240">
    <property type="component" value="Unassembled WGS sequence"/>
</dbReference>
<keyword evidence="4" id="KW-1185">Reference proteome</keyword>